<evidence type="ECO:0000313" key="1">
    <source>
        <dbReference type="EMBL" id="RGR67433.1"/>
    </source>
</evidence>
<comment type="caution">
    <text evidence="1">The sequence shown here is derived from an EMBL/GenBank/DDBJ whole genome shotgun (WGS) entry which is preliminary data.</text>
</comment>
<dbReference type="InterPro" id="IPR016024">
    <property type="entry name" value="ARM-type_fold"/>
</dbReference>
<evidence type="ECO:0008006" key="3">
    <source>
        <dbReference type="Google" id="ProtNLM"/>
    </source>
</evidence>
<reference evidence="1 2" key="1">
    <citation type="submission" date="2018-08" db="EMBL/GenBank/DDBJ databases">
        <title>A genome reference for cultivated species of the human gut microbiota.</title>
        <authorList>
            <person name="Zou Y."/>
            <person name="Xue W."/>
            <person name="Luo G."/>
        </authorList>
    </citation>
    <scope>NUCLEOTIDE SEQUENCE [LARGE SCALE GENOMIC DNA]</scope>
    <source>
        <strain evidence="1 2">AF24-4</strain>
    </source>
</reference>
<name>A0A3R6CI94_9FIRM</name>
<dbReference type="AlphaFoldDB" id="A0A3R6CI94"/>
<organism evidence="1 2">
    <name type="scientific">Roseburia inulinivorans</name>
    <dbReference type="NCBI Taxonomy" id="360807"/>
    <lineage>
        <taxon>Bacteria</taxon>
        <taxon>Bacillati</taxon>
        <taxon>Bacillota</taxon>
        <taxon>Clostridia</taxon>
        <taxon>Lachnospirales</taxon>
        <taxon>Lachnospiraceae</taxon>
        <taxon>Roseburia</taxon>
    </lineage>
</organism>
<sequence>MKTITAGITAGVTAAAGGIAAIGTAAVSAYADYEQLVGGVETLFGAGGQSVWDYADSVGKSVNEVREEYGKLMIAQNEVMDNASKAYKTAGLSANEYMETVSGFAASLKQSTSSELEAAQIADQAVIDMADNANKMGTSMESIQNAYQGFAKQNYTMLDNLKLGYGGTKSEMERLLADATALSGVEYDLDSLSDVYSAIHVIQDELGITGTTAKEASTTIQGSVGAMKASWQNLLVGIADDNQNFDQLVEDFVNSAGTVAENILPRVEIALDGVGNLVEELVPIIIDRIPELANDVLPDLIQSGVNMISSIVTGLNENLPELLSGGAEILNTLSEGILSLLPMLGEAAYNIITTLISGITDNADSVFSSGSEILLNLVNGIAEKLPDLLSSGVDAVISLAMAITEPGTLTNIITAGINLLVSLVDGILNALPKLLEAAPIIIARLVSALISNAPQLLKAAVHILVKLAEFMISNTAKLLAAVPKLFTSLVNNFKEMDWGSIGKNIIDGIWSGIQAGWDWLTGNVKNLATNLFNAAKDALGIHSPSRKFKYLGEMCVAGFDDGIQDLMSTDGITKNINASISTVSAGMSGGKGVGIGLGNFNQTINVNQQISTPDELARAVRVESKQGLMRGAYGY</sequence>
<dbReference type="Proteomes" id="UP000285820">
    <property type="component" value="Unassembled WGS sequence"/>
</dbReference>
<evidence type="ECO:0000313" key="2">
    <source>
        <dbReference type="Proteomes" id="UP000285820"/>
    </source>
</evidence>
<dbReference type="SUPFAM" id="SSF48371">
    <property type="entry name" value="ARM repeat"/>
    <property type="match status" value="1"/>
</dbReference>
<protein>
    <recommendedName>
        <fullName evidence="3">Phage-related protein</fullName>
    </recommendedName>
</protein>
<proteinExistence type="predicted"/>
<dbReference type="RefSeq" id="WP_118126285.1">
    <property type="nucleotide sequence ID" value="NZ_QRUN01000014.1"/>
</dbReference>
<accession>A0A3R6CI94</accession>
<gene>
    <name evidence="1" type="ORF">DWY29_10300</name>
</gene>
<dbReference type="EMBL" id="QRUN01000014">
    <property type="protein sequence ID" value="RGR67433.1"/>
    <property type="molecule type" value="Genomic_DNA"/>
</dbReference>